<evidence type="ECO:0000256" key="1">
    <source>
        <dbReference type="ARBA" id="ARBA00004202"/>
    </source>
</evidence>
<dbReference type="InterPro" id="IPR003593">
    <property type="entry name" value="AAA+_ATPase"/>
</dbReference>
<comment type="caution">
    <text evidence="10">The sequence shown here is derived from an EMBL/GenBank/DDBJ whole genome shotgun (WGS) entry which is preliminary data.</text>
</comment>
<dbReference type="Gene3D" id="3.40.50.300">
    <property type="entry name" value="P-loop containing nucleotide triphosphate hydrolases"/>
    <property type="match status" value="1"/>
</dbReference>
<evidence type="ECO:0000256" key="3">
    <source>
        <dbReference type="ARBA" id="ARBA00022475"/>
    </source>
</evidence>
<dbReference type="InterPro" id="IPR027417">
    <property type="entry name" value="P-loop_NTPase"/>
</dbReference>
<evidence type="ECO:0000256" key="4">
    <source>
        <dbReference type="ARBA" id="ARBA00022519"/>
    </source>
</evidence>
<sequence>MLAAGSGNAASDDLLIEVRDLRVEFRLTEGLLRAVDGVSFEVRSHQTLGVMGESGCGKSVTARAIMGILPMPPARITGTINYYEQGQPVDLVSLDPKGDQYRDIRGNRISMIFQEPMTALSPVHAVGNQVGEVLRVHRGMTRKEARAQTVDLLDRVGISDPERRVKQYPFELSGGMNQRAMIAMALACRPRLLIADEPTTGLDVTIQAQIMKLIQDLQAEFGMAVLFITHDLGLIAEMADTVLTMYMGQIVEAGSAEQVFYGHTHPYTEGLLKSIPIVAAQHHRLAPIRGSVPNPFAQLSGCRFRYRCHRYIGEICDQDPPHFGPAPGHLTKCWLHKAGGLHETAGAPR</sequence>
<keyword evidence="7" id="KW-1278">Translocase</keyword>
<dbReference type="GO" id="GO:0015833">
    <property type="term" value="P:peptide transport"/>
    <property type="evidence" value="ECO:0007669"/>
    <property type="project" value="InterPro"/>
</dbReference>
<keyword evidence="4" id="KW-0997">Cell inner membrane</keyword>
<dbReference type="Pfam" id="PF08352">
    <property type="entry name" value="oligo_HPY"/>
    <property type="match status" value="1"/>
</dbReference>
<dbReference type="EMBL" id="CASHTH010003286">
    <property type="protein sequence ID" value="CAI8042858.1"/>
    <property type="molecule type" value="Genomic_DNA"/>
</dbReference>
<dbReference type="GO" id="GO:0005524">
    <property type="term" value="F:ATP binding"/>
    <property type="evidence" value="ECO:0007669"/>
    <property type="project" value="UniProtKB-KW"/>
</dbReference>
<keyword evidence="3" id="KW-1003">Cell membrane</keyword>
<organism evidence="10 11">
    <name type="scientific">Geodia barretti</name>
    <name type="common">Barrett's horny sponge</name>
    <dbReference type="NCBI Taxonomy" id="519541"/>
    <lineage>
        <taxon>Eukaryota</taxon>
        <taxon>Metazoa</taxon>
        <taxon>Porifera</taxon>
        <taxon>Demospongiae</taxon>
        <taxon>Heteroscleromorpha</taxon>
        <taxon>Tetractinellida</taxon>
        <taxon>Astrophorina</taxon>
        <taxon>Geodiidae</taxon>
        <taxon>Geodia</taxon>
    </lineage>
</organism>
<evidence type="ECO:0000256" key="5">
    <source>
        <dbReference type="ARBA" id="ARBA00022741"/>
    </source>
</evidence>
<dbReference type="FunFam" id="3.40.50.300:FF:000016">
    <property type="entry name" value="Oligopeptide ABC transporter ATP-binding component"/>
    <property type="match status" value="1"/>
</dbReference>
<dbReference type="InterPro" id="IPR013563">
    <property type="entry name" value="Oligopep_ABC_C"/>
</dbReference>
<dbReference type="PANTHER" id="PTHR43297">
    <property type="entry name" value="OLIGOPEPTIDE TRANSPORT ATP-BINDING PROTEIN APPD"/>
    <property type="match status" value="1"/>
</dbReference>
<dbReference type="Proteomes" id="UP001174909">
    <property type="component" value="Unassembled WGS sequence"/>
</dbReference>
<comment type="subcellular location">
    <subcellularLocation>
        <location evidence="1">Cell membrane</location>
        <topology evidence="1">Peripheral membrane protein</topology>
    </subcellularLocation>
</comment>
<keyword evidence="2" id="KW-0813">Transport</keyword>
<dbReference type="PANTHER" id="PTHR43297:SF14">
    <property type="entry name" value="ATPASE AAA-TYPE CORE DOMAIN-CONTAINING PROTEIN"/>
    <property type="match status" value="1"/>
</dbReference>
<evidence type="ECO:0000313" key="11">
    <source>
        <dbReference type="Proteomes" id="UP001174909"/>
    </source>
</evidence>
<dbReference type="Pfam" id="PF00005">
    <property type="entry name" value="ABC_tran"/>
    <property type="match status" value="1"/>
</dbReference>
<keyword evidence="8" id="KW-0472">Membrane</keyword>
<dbReference type="InterPro" id="IPR003439">
    <property type="entry name" value="ABC_transporter-like_ATP-bd"/>
</dbReference>
<dbReference type="NCBIfam" id="TIGR01727">
    <property type="entry name" value="oligo_HPY"/>
    <property type="match status" value="1"/>
</dbReference>
<accession>A0AA35T8E3</accession>
<dbReference type="GO" id="GO:0005886">
    <property type="term" value="C:plasma membrane"/>
    <property type="evidence" value="ECO:0007669"/>
    <property type="project" value="UniProtKB-SubCell"/>
</dbReference>
<dbReference type="AlphaFoldDB" id="A0AA35T8E3"/>
<evidence type="ECO:0000256" key="6">
    <source>
        <dbReference type="ARBA" id="ARBA00022840"/>
    </source>
</evidence>
<evidence type="ECO:0000256" key="7">
    <source>
        <dbReference type="ARBA" id="ARBA00022967"/>
    </source>
</evidence>
<evidence type="ECO:0000313" key="10">
    <source>
        <dbReference type="EMBL" id="CAI8042858.1"/>
    </source>
</evidence>
<dbReference type="PROSITE" id="PS50893">
    <property type="entry name" value="ABC_TRANSPORTER_2"/>
    <property type="match status" value="1"/>
</dbReference>
<dbReference type="SMART" id="SM00382">
    <property type="entry name" value="AAA"/>
    <property type="match status" value="1"/>
</dbReference>
<dbReference type="SUPFAM" id="SSF52540">
    <property type="entry name" value="P-loop containing nucleoside triphosphate hydrolases"/>
    <property type="match status" value="1"/>
</dbReference>
<reference evidence="10" key="1">
    <citation type="submission" date="2023-03" db="EMBL/GenBank/DDBJ databases">
        <authorList>
            <person name="Steffen K."/>
            <person name="Cardenas P."/>
        </authorList>
    </citation>
    <scope>NUCLEOTIDE SEQUENCE</scope>
</reference>
<evidence type="ECO:0000256" key="2">
    <source>
        <dbReference type="ARBA" id="ARBA00022448"/>
    </source>
</evidence>
<evidence type="ECO:0000256" key="8">
    <source>
        <dbReference type="ARBA" id="ARBA00023136"/>
    </source>
</evidence>
<proteinExistence type="predicted"/>
<keyword evidence="5" id="KW-0547">Nucleotide-binding</keyword>
<dbReference type="InterPro" id="IPR050388">
    <property type="entry name" value="ABC_Ni/Peptide_Import"/>
</dbReference>
<dbReference type="CDD" id="cd03257">
    <property type="entry name" value="ABC_NikE_OppD_transporters"/>
    <property type="match status" value="1"/>
</dbReference>
<name>A0AA35T8E3_GEOBA</name>
<protein>
    <submittedName>
        <fullName evidence="10">Probable peptide ABC transporter ATP-binding protein y4tR</fullName>
    </submittedName>
</protein>
<feature type="domain" description="ABC transporter" evidence="9">
    <location>
        <begin position="18"/>
        <end position="272"/>
    </location>
</feature>
<evidence type="ECO:0000259" key="9">
    <source>
        <dbReference type="PROSITE" id="PS50893"/>
    </source>
</evidence>
<keyword evidence="11" id="KW-1185">Reference proteome</keyword>
<dbReference type="GO" id="GO:0016887">
    <property type="term" value="F:ATP hydrolysis activity"/>
    <property type="evidence" value="ECO:0007669"/>
    <property type="project" value="InterPro"/>
</dbReference>
<gene>
    <name evidence="10" type="ORF">GBAR_LOCUS23766</name>
</gene>
<keyword evidence="6 10" id="KW-0067">ATP-binding</keyword>